<protein>
    <submittedName>
        <fullName evidence="2">DUF1868 domain-containing protein</fullName>
    </submittedName>
</protein>
<dbReference type="Proteomes" id="UP001442494">
    <property type="component" value="Unassembled WGS sequence"/>
</dbReference>
<comment type="caution">
    <text evidence="2">The sequence shown here is derived from an EMBL/GenBank/DDBJ whole genome shotgun (WGS) entry which is preliminary data.</text>
</comment>
<dbReference type="EMBL" id="JAMPKK010000063">
    <property type="protein sequence ID" value="MEP0867242.1"/>
    <property type="molecule type" value="Genomic_DNA"/>
</dbReference>
<dbReference type="Pfam" id="PF08975">
    <property type="entry name" value="2H-phosphodiest"/>
    <property type="match status" value="1"/>
</dbReference>
<sequence>MDESYQIYLNRVARLPLPATYQSQVQHIQESPKFKPDESGERQPVPFPGYTVITPPWGDDSENSTFYETLKVCQDQLLQQFDSGFLVPVPPESFHLTLADLIWDSAYRHANQKPAFEEHLRSAIGKIFEQSKPSISLGHPLRWQLLGLIVMPRAIAVGLLPKDEETYERILQFRRFIYQNPGLIALRVEQQYRFTAHITLGYFGNISPDLDRQALCNKLSEFNDQWVENYQELLAHRAELRKFDDMTHYYRGPDWPVLEF</sequence>
<evidence type="ECO:0000313" key="2">
    <source>
        <dbReference type="EMBL" id="MEP0867242.1"/>
    </source>
</evidence>
<reference evidence="2 3" key="1">
    <citation type="submission" date="2022-04" db="EMBL/GenBank/DDBJ databases">
        <title>Positive selection, recombination, and allopatry shape intraspecific diversity of widespread and dominant cyanobacteria.</title>
        <authorList>
            <person name="Wei J."/>
            <person name="Shu W."/>
            <person name="Hu C."/>
        </authorList>
    </citation>
    <scope>NUCLEOTIDE SEQUENCE [LARGE SCALE GENOMIC DNA]</scope>
    <source>
        <strain evidence="2 3">GB2-A5</strain>
    </source>
</reference>
<feature type="domain" description="DUF1868" evidence="1">
    <location>
        <begin position="41"/>
        <end position="106"/>
    </location>
</feature>
<evidence type="ECO:0000259" key="1">
    <source>
        <dbReference type="Pfam" id="PF08975"/>
    </source>
</evidence>
<name>A0ABV0JUY2_9CYAN</name>
<gene>
    <name evidence="2" type="ORF">NDI37_22585</name>
</gene>
<dbReference type="RefSeq" id="WP_190418653.1">
    <property type="nucleotide sequence ID" value="NZ_JAMPKK010000063.1"/>
</dbReference>
<dbReference type="SUPFAM" id="SSF55144">
    <property type="entry name" value="LigT-like"/>
    <property type="match status" value="1"/>
</dbReference>
<dbReference type="Gene3D" id="3.90.1140.10">
    <property type="entry name" value="Cyclic phosphodiesterase"/>
    <property type="match status" value="1"/>
</dbReference>
<dbReference type="InterPro" id="IPR015069">
    <property type="entry name" value="2H-PEstase_DUF1868"/>
</dbReference>
<accession>A0ABV0JUY2</accession>
<organism evidence="2 3">
    <name type="scientific">Funiculus sociatus GB2-A5</name>
    <dbReference type="NCBI Taxonomy" id="2933946"/>
    <lineage>
        <taxon>Bacteria</taxon>
        <taxon>Bacillati</taxon>
        <taxon>Cyanobacteriota</taxon>
        <taxon>Cyanophyceae</taxon>
        <taxon>Coleofasciculales</taxon>
        <taxon>Coleofasciculaceae</taxon>
        <taxon>Funiculus</taxon>
    </lineage>
</organism>
<evidence type="ECO:0000313" key="3">
    <source>
        <dbReference type="Proteomes" id="UP001442494"/>
    </source>
</evidence>
<keyword evidence="3" id="KW-1185">Reference proteome</keyword>
<proteinExistence type="predicted"/>
<dbReference type="InterPro" id="IPR009097">
    <property type="entry name" value="Cyclic_Pdiesterase"/>
</dbReference>